<gene>
    <name evidence="2" type="ORF">Golob_005418</name>
</gene>
<name>A0A7J8MTF2_9ROSI</name>
<sequence length="82" mass="9583">MQIKEWKGRIRKGRVGQRVSRTRGSVSDSMCLMPIALCLCSQILAHVHCLFPGTGSLFFWVCGFFLWERTRIIFSRWKRAMC</sequence>
<dbReference type="Proteomes" id="UP000593572">
    <property type="component" value="Unassembled WGS sequence"/>
</dbReference>
<keyword evidence="1" id="KW-0812">Transmembrane</keyword>
<feature type="transmembrane region" description="Helical" evidence="1">
    <location>
        <begin position="21"/>
        <end position="44"/>
    </location>
</feature>
<keyword evidence="1" id="KW-1133">Transmembrane helix</keyword>
<reference evidence="2 3" key="1">
    <citation type="journal article" date="2019" name="Genome Biol. Evol.">
        <title>Insights into the evolution of the New World diploid cottons (Gossypium, subgenus Houzingenia) based on genome sequencing.</title>
        <authorList>
            <person name="Grover C.E."/>
            <person name="Arick M.A. 2nd"/>
            <person name="Thrash A."/>
            <person name="Conover J.L."/>
            <person name="Sanders W.S."/>
            <person name="Peterson D.G."/>
            <person name="Frelichowski J.E."/>
            <person name="Scheffler J.A."/>
            <person name="Scheffler B.E."/>
            <person name="Wendel J.F."/>
        </authorList>
    </citation>
    <scope>NUCLEOTIDE SEQUENCE [LARGE SCALE GENOMIC DNA]</scope>
    <source>
        <strain evidence="2">157</strain>
        <tissue evidence="2">Leaf</tissue>
    </source>
</reference>
<organism evidence="2 3">
    <name type="scientific">Gossypium lobatum</name>
    <dbReference type="NCBI Taxonomy" id="34289"/>
    <lineage>
        <taxon>Eukaryota</taxon>
        <taxon>Viridiplantae</taxon>
        <taxon>Streptophyta</taxon>
        <taxon>Embryophyta</taxon>
        <taxon>Tracheophyta</taxon>
        <taxon>Spermatophyta</taxon>
        <taxon>Magnoliopsida</taxon>
        <taxon>eudicotyledons</taxon>
        <taxon>Gunneridae</taxon>
        <taxon>Pentapetalae</taxon>
        <taxon>rosids</taxon>
        <taxon>malvids</taxon>
        <taxon>Malvales</taxon>
        <taxon>Malvaceae</taxon>
        <taxon>Malvoideae</taxon>
        <taxon>Gossypium</taxon>
    </lineage>
</organism>
<dbReference type="EMBL" id="JABEZX010000010">
    <property type="protein sequence ID" value="MBA0567884.1"/>
    <property type="molecule type" value="Genomic_DNA"/>
</dbReference>
<feature type="transmembrane region" description="Helical" evidence="1">
    <location>
        <begin position="50"/>
        <end position="67"/>
    </location>
</feature>
<proteinExistence type="predicted"/>
<keyword evidence="1" id="KW-0472">Membrane</keyword>
<evidence type="ECO:0000313" key="2">
    <source>
        <dbReference type="EMBL" id="MBA0567884.1"/>
    </source>
</evidence>
<keyword evidence="3" id="KW-1185">Reference proteome</keyword>
<protein>
    <submittedName>
        <fullName evidence="2">Uncharacterized protein</fullName>
    </submittedName>
</protein>
<accession>A0A7J8MTF2</accession>
<dbReference type="AlphaFoldDB" id="A0A7J8MTF2"/>
<comment type="caution">
    <text evidence="2">The sequence shown here is derived from an EMBL/GenBank/DDBJ whole genome shotgun (WGS) entry which is preliminary data.</text>
</comment>
<evidence type="ECO:0000256" key="1">
    <source>
        <dbReference type="SAM" id="Phobius"/>
    </source>
</evidence>
<evidence type="ECO:0000313" key="3">
    <source>
        <dbReference type="Proteomes" id="UP000593572"/>
    </source>
</evidence>